<dbReference type="InterPro" id="IPR017441">
    <property type="entry name" value="Protein_kinase_ATP_BS"/>
</dbReference>
<dbReference type="GO" id="GO:0004674">
    <property type="term" value="F:protein serine/threonine kinase activity"/>
    <property type="evidence" value="ECO:0007669"/>
    <property type="project" value="UniProtKB-KW"/>
</dbReference>
<evidence type="ECO:0000256" key="9">
    <source>
        <dbReference type="ARBA" id="ARBA00022777"/>
    </source>
</evidence>
<evidence type="ECO:0000313" key="19">
    <source>
        <dbReference type="EMBL" id="PON34249.1"/>
    </source>
</evidence>
<dbReference type="AlphaFoldDB" id="A0A2P5ACJ7"/>
<dbReference type="GO" id="GO:0005886">
    <property type="term" value="C:plasma membrane"/>
    <property type="evidence" value="ECO:0007669"/>
    <property type="project" value="TreeGrafter"/>
</dbReference>
<evidence type="ECO:0000256" key="5">
    <source>
        <dbReference type="ARBA" id="ARBA00022692"/>
    </source>
</evidence>
<evidence type="ECO:0000256" key="6">
    <source>
        <dbReference type="ARBA" id="ARBA00022729"/>
    </source>
</evidence>
<evidence type="ECO:0000259" key="18">
    <source>
        <dbReference type="PROSITE" id="PS50011"/>
    </source>
</evidence>
<dbReference type="InterPro" id="IPR011009">
    <property type="entry name" value="Kinase-like_dom_sf"/>
</dbReference>
<comment type="catalytic activity">
    <reaction evidence="15">
        <text>L-threonyl-[protein] + ATP = O-phospho-L-threonyl-[protein] + ADP + H(+)</text>
        <dbReference type="Rhea" id="RHEA:46608"/>
        <dbReference type="Rhea" id="RHEA-COMP:11060"/>
        <dbReference type="Rhea" id="RHEA-COMP:11605"/>
        <dbReference type="ChEBI" id="CHEBI:15378"/>
        <dbReference type="ChEBI" id="CHEBI:30013"/>
        <dbReference type="ChEBI" id="CHEBI:30616"/>
        <dbReference type="ChEBI" id="CHEBI:61977"/>
        <dbReference type="ChEBI" id="CHEBI:456216"/>
        <dbReference type="EC" id="2.7.11.1"/>
    </reaction>
</comment>
<comment type="catalytic activity">
    <reaction evidence="16">
        <text>L-seryl-[protein] + ATP = O-phospho-L-seryl-[protein] + ADP + H(+)</text>
        <dbReference type="Rhea" id="RHEA:17989"/>
        <dbReference type="Rhea" id="RHEA-COMP:9863"/>
        <dbReference type="Rhea" id="RHEA-COMP:11604"/>
        <dbReference type="ChEBI" id="CHEBI:15378"/>
        <dbReference type="ChEBI" id="CHEBI:29999"/>
        <dbReference type="ChEBI" id="CHEBI:30616"/>
        <dbReference type="ChEBI" id="CHEBI:83421"/>
        <dbReference type="ChEBI" id="CHEBI:456216"/>
        <dbReference type="EC" id="2.7.11.1"/>
    </reaction>
</comment>
<dbReference type="FunFam" id="1.10.510.10:FF:001023">
    <property type="entry name" value="Os07g0541700 protein"/>
    <property type="match status" value="1"/>
</dbReference>
<evidence type="ECO:0000256" key="3">
    <source>
        <dbReference type="ARBA" id="ARBA00022527"/>
    </source>
</evidence>
<dbReference type="SUPFAM" id="SSF56112">
    <property type="entry name" value="Protein kinase-like (PK-like)"/>
    <property type="match status" value="1"/>
</dbReference>
<evidence type="ECO:0000256" key="16">
    <source>
        <dbReference type="ARBA" id="ARBA00048679"/>
    </source>
</evidence>
<evidence type="ECO:0000256" key="7">
    <source>
        <dbReference type="ARBA" id="ARBA00022737"/>
    </source>
</evidence>
<proteinExistence type="predicted"/>
<name>A0A2P5ACJ7_PARAD</name>
<keyword evidence="3" id="KW-0723">Serine/threonine-protein kinase</keyword>
<evidence type="ECO:0000256" key="11">
    <source>
        <dbReference type="ARBA" id="ARBA00022989"/>
    </source>
</evidence>
<reference evidence="20" key="1">
    <citation type="submission" date="2016-06" db="EMBL/GenBank/DDBJ databases">
        <title>Parallel loss of symbiosis genes in relatives of nitrogen-fixing non-legume Parasponia.</title>
        <authorList>
            <person name="Van Velzen R."/>
            <person name="Holmer R."/>
            <person name="Bu F."/>
            <person name="Rutten L."/>
            <person name="Van Zeijl A."/>
            <person name="Liu W."/>
            <person name="Santuari L."/>
            <person name="Cao Q."/>
            <person name="Sharma T."/>
            <person name="Shen D."/>
            <person name="Roswanjaya Y."/>
            <person name="Wardhani T."/>
            <person name="Kalhor M.S."/>
            <person name="Jansen J."/>
            <person name="Van den Hoogen J."/>
            <person name="Gungor B."/>
            <person name="Hartog M."/>
            <person name="Hontelez J."/>
            <person name="Verver J."/>
            <person name="Yang W.-C."/>
            <person name="Schijlen E."/>
            <person name="Repin R."/>
            <person name="Schilthuizen M."/>
            <person name="Schranz E."/>
            <person name="Heidstra R."/>
            <person name="Miyata K."/>
            <person name="Fedorova E."/>
            <person name="Kohlen W."/>
            <person name="Bisseling T."/>
            <person name="Smit S."/>
            <person name="Geurts R."/>
        </authorList>
    </citation>
    <scope>NUCLEOTIDE SEQUENCE [LARGE SCALE GENOMIC DNA]</scope>
    <source>
        <strain evidence="20">cv. WU1-14</strain>
    </source>
</reference>
<keyword evidence="7" id="KW-0677">Repeat</keyword>
<dbReference type="Gene3D" id="1.10.510.10">
    <property type="entry name" value="Transferase(Phosphotransferase) domain 1"/>
    <property type="match status" value="1"/>
</dbReference>
<evidence type="ECO:0000256" key="2">
    <source>
        <dbReference type="ARBA" id="ARBA00012513"/>
    </source>
</evidence>
<organism evidence="19 20">
    <name type="scientific">Parasponia andersonii</name>
    <name type="common">Sponia andersonii</name>
    <dbReference type="NCBI Taxonomy" id="3476"/>
    <lineage>
        <taxon>Eukaryota</taxon>
        <taxon>Viridiplantae</taxon>
        <taxon>Streptophyta</taxon>
        <taxon>Embryophyta</taxon>
        <taxon>Tracheophyta</taxon>
        <taxon>Spermatophyta</taxon>
        <taxon>Magnoliopsida</taxon>
        <taxon>eudicotyledons</taxon>
        <taxon>Gunneridae</taxon>
        <taxon>Pentapetalae</taxon>
        <taxon>rosids</taxon>
        <taxon>fabids</taxon>
        <taxon>Rosales</taxon>
        <taxon>Cannabaceae</taxon>
        <taxon>Parasponia</taxon>
    </lineage>
</organism>
<keyword evidence="11" id="KW-1133">Transmembrane helix</keyword>
<evidence type="ECO:0000256" key="10">
    <source>
        <dbReference type="ARBA" id="ARBA00022840"/>
    </source>
</evidence>
<keyword evidence="8 17" id="KW-0547">Nucleotide-binding</keyword>
<dbReference type="GO" id="GO:0042742">
    <property type="term" value="P:defense response to bacterium"/>
    <property type="evidence" value="ECO:0007669"/>
    <property type="project" value="TreeGrafter"/>
</dbReference>
<dbReference type="PANTHER" id="PTHR27002">
    <property type="entry name" value="RECEPTOR-LIKE SERINE/THREONINE-PROTEIN KINASE SD1-8"/>
    <property type="match status" value="1"/>
</dbReference>
<keyword evidence="14" id="KW-0325">Glycoprotein</keyword>
<dbReference type="PANTHER" id="PTHR27002:SF1050">
    <property type="entry name" value="CYSTEINE-RICH RECEPTOR-LIKE PROTEIN KINASE 5"/>
    <property type="match status" value="1"/>
</dbReference>
<dbReference type="EC" id="2.7.11.1" evidence="2"/>
<accession>A0A2P5ACJ7</accession>
<keyword evidence="4" id="KW-0808">Transferase</keyword>
<keyword evidence="9 19" id="KW-0418">Kinase</keyword>
<dbReference type="GO" id="GO:0005524">
    <property type="term" value="F:ATP binding"/>
    <property type="evidence" value="ECO:0007669"/>
    <property type="project" value="UniProtKB-UniRule"/>
</dbReference>
<evidence type="ECO:0000256" key="17">
    <source>
        <dbReference type="PROSITE-ProRule" id="PRU10141"/>
    </source>
</evidence>
<comment type="subcellular location">
    <subcellularLocation>
        <location evidence="1">Membrane</location>
        <topology evidence="1">Single-pass membrane protein</topology>
    </subcellularLocation>
</comment>
<dbReference type="OrthoDB" id="2015071at2759"/>
<dbReference type="InterPro" id="IPR001245">
    <property type="entry name" value="Ser-Thr/Tyr_kinase_cat_dom"/>
</dbReference>
<keyword evidence="5" id="KW-0812">Transmembrane</keyword>
<gene>
    <name evidence="19" type="ORF">PanWU01x14_346020</name>
</gene>
<keyword evidence="6" id="KW-0732">Signal</keyword>
<keyword evidence="20" id="KW-1185">Reference proteome</keyword>
<evidence type="ECO:0000256" key="4">
    <source>
        <dbReference type="ARBA" id="ARBA00022679"/>
    </source>
</evidence>
<sequence>MEFEFIALDKYGEEAGNDISTTDSLQFDYITIENATNKFSEDYKLGRGGFGDVYKGVLVNGQEIAVKRQLKSSGQGADQFKNEVALVAKLQHRNLVRLLGFYWGGGETILVFEFVPNKSLDHFLFDEENRKLLDWSRRQKIIGGITRGMLYLHEDSRLRIIHRDLKAMSC</sequence>
<dbReference type="PROSITE" id="PS50011">
    <property type="entry name" value="PROTEIN_KINASE_DOM"/>
    <property type="match status" value="1"/>
</dbReference>
<evidence type="ECO:0000256" key="8">
    <source>
        <dbReference type="ARBA" id="ARBA00022741"/>
    </source>
</evidence>
<feature type="binding site" evidence="17">
    <location>
        <position position="67"/>
    </location>
    <ligand>
        <name>ATP</name>
        <dbReference type="ChEBI" id="CHEBI:30616"/>
    </ligand>
</feature>
<dbReference type="PROSITE" id="PS00107">
    <property type="entry name" value="PROTEIN_KINASE_ATP"/>
    <property type="match status" value="1"/>
</dbReference>
<dbReference type="FunFam" id="3.30.200.20:FF:000727">
    <property type="entry name" value="Cysteine-rich RLK (RECEPTOR-like protein kinase) 23"/>
    <property type="match status" value="1"/>
</dbReference>
<keyword evidence="10 17" id="KW-0067">ATP-binding</keyword>
<evidence type="ECO:0000256" key="1">
    <source>
        <dbReference type="ARBA" id="ARBA00004167"/>
    </source>
</evidence>
<protein>
    <recommendedName>
        <fullName evidence="2">non-specific serine/threonine protein kinase</fullName>
        <ecNumber evidence="2">2.7.11.1</ecNumber>
    </recommendedName>
</protein>
<evidence type="ECO:0000313" key="20">
    <source>
        <dbReference type="Proteomes" id="UP000237105"/>
    </source>
</evidence>
<evidence type="ECO:0000256" key="12">
    <source>
        <dbReference type="ARBA" id="ARBA00023136"/>
    </source>
</evidence>
<dbReference type="InterPro" id="IPR000719">
    <property type="entry name" value="Prot_kinase_dom"/>
</dbReference>
<keyword evidence="13" id="KW-0675">Receptor</keyword>
<dbReference type="Proteomes" id="UP000237105">
    <property type="component" value="Unassembled WGS sequence"/>
</dbReference>
<comment type="caution">
    <text evidence="19">The sequence shown here is derived from an EMBL/GenBank/DDBJ whole genome shotgun (WGS) entry which is preliminary data.</text>
</comment>
<dbReference type="EMBL" id="JXTB01000671">
    <property type="protein sequence ID" value="PON34249.1"/>
    <property type="molecule type" value="Genomic_DNA"/>
</dbReference>
<evidence type="ECO:0000256" key="13">
    <source>
        <dbReference type="ARBA" id="ARBA00023170"/>
    </source>
</evidence>
<dbReference type="Pfam" id="PF07714">
    <property type="entry name" value="PK_Tyr_Ser-Thr"/>
    <property type="match status" value="1"/>
</dbReference>
<dbReference type="Gene3D" id="3.30.200.20">
    <property type="entry name" value="Phosphorylase Kinase, domain 1"/>
    <property type="match status" value="1"/>
</dbReference>
<evidence type="ECO:0000256" key="14">
    <source>
        <dbReference type="ARBA" id="ARBA00023180"/>
    </source>
</evidence>
<evidence type="ECO:0000256" key="15">
    <source>
        <dbReference type="ARBA" id="ARBA00047899"/>
    </source>
</evidence>
<feature type="domain" description="Protein kinase" evidence="18">
    <location>
        <begin position="39"/>
        <end position="170"/>
    </location>
</feature>
<keyword evidence="12" id="KW-0472">Membrane</keyword>